<dbReference type="Proteomes" id="UP001202281">
    <property type="component" value="Unassembled WGS sequence"/>
</dbReference>
<dbReference type="EMBL" id="JALHLG010000014">
    <property type="protein sequence ID" value="MCJ2187539.1"/>
    <property type="molecule type" value="Genomic_DNA"/>
</dbReference>
<dbReference type="RefSeq" id="WP_243921300.1">
    <property type="nucleotide sequence ID" value="NZ_JALHLG010000014.1"/>
</dbReference>
<accession>A0ABT0BR50</accession>
<gene>
    <name evidence="2" type="ORF">MTR66_12025</name>
</gene>
<keyword evidence="3" id="KW-1185">Reference proteome</keyword>
<protein>
    <submittedName>
        <fullName evidence="2">GNAT family N-acetyltransferase</fullName>
    </submittedName>
</protein>
<dbReference type="Pfam" id="PF13302">
    <property type="entry name" value="Acetyltransf_3"/>
    <property type="match status" value="1"/>
</dbReference>
<reference evidence="2 3" key="1">
    <citation type="submission" date="2022-04" db="EMBL/GenBank/DDBJ databases">
        <title>Identification of a novel bacterium isolated from mangrove sediments.</title>
        <authorList>
            <person name="Pan X."/>
        </authorList>
    </citation>
    <scope>NUCLEOTIDE SEQUENCE [LARGE SCALE GENOMIC DNA]</scope>
    <source>
        <strain evidence="2 3">B2638</strain>
    </source>
</reference>
<name>A0ABT0BR50_9SPHN</name>
<dbReference type="InterPro" id="IPR000182">
    <property type="entry name" value="GNAT_dom"/>
</dbReference>
<dbReference type="PANTHER" id="PTHR43792:SF1">
    <property type="entry name" value="N-ACETYLTRANSFERASE DOMAIN-CONTAINING PROTEIN"/>
    <property type="match status" value="1"/>
</dbReference>
<sequence>MADPAEPFRLETDRLVLREWAPGDIDRFAQVTNTPSVMRWLGGVMDADKVGALESRVMGFQAGYGHTFWIVERKADGGNLAGEMLGFCGLKKIDAPDASFPGEFEIGWRLREDAWGQGYAKEAALASLDAGFGRFGAPVIYAITVIENTASWGLMQRLGMTRREDLDYVDSRFDPPLCDTIVYAMGCDIWLTKCSADSA</sequence>
<proteinExistence type="predicted"/>
<evidence type="ECO:0000313" key="3">
    <source>
        <dbReference type="Proteomes" id="UP001202281"/>
    </source>
</evidence>
<evidence type="ECO:0000259" key="1">
    <source>
        <dbReference type="Pfam" id="PF13302"/>
    </source>
</evidence>
<dbReference type="InterPro" id="IPR016181">
    <property type="entry name" value="Acyl_CoA_acyltransferase"/>
</dbReference>
<dbReference type="SUPFAM" id="SSF55729">
    <property type="entry name" value="Acyl-CoA N-acyltransferases (Nat)"/>
    <property type="match status" value="1"/>
</dbReference>
<dbReference type="Gene3D" id="3.40.630.30">
    <property type="match status" value="1"/>
</dbReference>
<dbReference type="InterPro" id="IPR051531">
    <property type="entry name" value="N-acetyltransferase"/>
</dbReference>
<feature type="domain" description="N-acetyltransferase" evidence="1">
    <location>
        <begin position="14"/>
        <end position="161"/>
    </location>
</feature>
<dbReference type="PANTHER" id="PTHR43792">
    <property type="entry name" value="GNAT FAMILY, PUTATIVE (AFU_ORTHOLOGUE AFUA_3G00765)-RELATED-RELATED"/>
    <property type="match status" value="1"/>
</dbReference>
<evidence type="ECO:0000313" key="2">
    <source>
        <dbReference type="EMBL" id="MCJ2187539.1"/>
    </source>
</evidence>
<organism evidence="2 3">
    <name type="scientific">Novosphingobium beihaiensis</name>
    <dbReference type="NCBI Taxonomy" id="2930389"/>
    <lineage>
        <taxon>Bacteria</taxon>
        <taxon>Pseudomonadati</taxon>
        <taxon>Pseudomonadota</taxon>
        <taxon>Alphaproteobacteria</taxon>
        <taxon>Sphingomonadales</taxon>
        <taxon>Sphingomonadaceae</taxon>
        <taxon>Novosphingobium</taxon>
    </lineage>
</organism>
<comment type="caution">
    <text evidence="2">The sequence shown here is derived from an EMBL/GenBank/DDBJ whole genome shotgun (WGS) entry which is preliminary data.</text>
</comment>